<dbReference type="Gene3D" id="3.50.50.60">
    <property type="entry name" value="FAD/NAD(P)-binding domain"/>
    <property type="match status" value="1"/>
</dbReference>
<dbReference type="GO" id="GO:0016491">
    <property type="term" value="F:oxidoreductase activity"/>
    <property type="evidence" value="ECO:0007669"/>
    <property type="project" value="UniProtKB-KW"/>
</dbReference>
<dbReference type="RefSeq" id="WP_130540423.1">
    <property type="nucleotide sequence ID" value="NZ_CP042431.1"/>
</dbReference>
<evidence type="ECO:0000256" key="1">
    <source>
        <dbReference type="ARBA" id="ARBA00001974"/>
    </source>
</evidence>
<dbReference type="PANTHER" id="PTHR43563:SF1">
    <property type="entry name" value="AMINE OXIDASE [FLAVIN-CONTAINING] B"/>
    <property type="match status" value="1"/>
</dbReference>
<protein>
    <submittedName>
        <fullName evidence="7">Monoamine oxidase</fullName>
    </submittedName>
</protein>
<evidence type="ECO:0000256" key="2">
    <source>
        <dbReference type="ARBA" id="ARBA00005995"/>
    </source>
</evidence>
<gene>
    <name evidence="7" type="ORF">EV199_1985</name>
</gene>
<keyword evidence="5" id="KW-0175">Coiled coil</keyword>
<comment type="caution">
    <text evidence="7">The sequence shown here is derived from an EMBL/GenBank/DDBJ whole genome shotgun (WGS) entry which is preliminary data.</text>
</comment>
<organism evidence="7 8">
    <name type="scientific">Pseudobacter ginsenosidimutans</name>
    <dbReference type="NCBI Taxonomy" id="661488"/>
    <lineage>
        <taxon>Bacteria</taxon>
        <taxon>Pseudomonadati</taxon>
        <taxon>Bacteroidota</taxon>
        <taxon>Chitinophagia</taxon>
        <taxon>Chitinophagales</taxon>
        <taxon>Chitinophagaceae</taxon>
        <taxon>Pseudobacter</taxon>
    </lineage>
</organism>
<dbReference type="Proteomes" id="UP000293874">
    <property type="component" value="Unassembled WGS sequence"/>
</dbReference>
<evidence type="ECO:0000313" key="8">
    <source>
        <dbReference type="Proteomes" id="UP000293874"/>
    </source>
</evidence>
<dbReference type="AlphaFoldDB" id="A0A4V2F256"/>
<evidence type="ECO:0000256" key="5">
    <source>
        <dbReference type="SAM" id="Coils"/>
    </source>
</evidence>
<dbReference type="Gene3D" id="1.10.405.10">
    <property type="entry name" value="Guanine Nucleotide Dissociation Inhibitor, domain 1"/>
    <property type="match status" value="1"/>
</dbReference>
<feature type="domain" description="Amine oxidase" evidence="6">
    <location>
        <begin position="83"/>
        <end position="512"/>
    </location>
</feature>
<accession>A0A4V2F256</accession>
<evidence type="ECO:0000313" key="7">
    <source>
        <dbReference type="EMBL" id="RZS76107.1"/>
    </source>
</evidence>
<dbReference type="Gene3D" id="3.90.660.10">
    <property type="match status" value="1"/>
</dbReference>
<feature type="coiled-coil region" evidence="5">
    <location>
        <begin position="181"/>
        <end position="213"/>
    </location>
</feature>
<keyword evidence="3" id="KW-0560">Oxidoreductase</keyword>
<evidence type="ECO:0000256" key="3">
    <source>
        <dbReference type="ARBA" id="ARBA00023002"/>
    </source>
</evidence>
<comment type="cofactor">
    <cofactor evidence="1">
        <name>FAD</name>
        <dbReference type="ChEBI" id="CHEBI:57692"/>
    </cofactor>
</comment>
<dbReference type="EMBL" id="SGXA01000001">
    <property type="protein sequence ID" value="RZS76107.1"/>
    <property type="molecule type" value="Genomic_DNA"/>
</dbReference>
<feature type="binding site" evidence="4">
    <location>
        <position position="407"/>
    </location>
    <ligand>
        <name>substrate</name>
    </ligand>
</feature>
<dbReference type="InterPro" id="IPR002937">
    <property type="entry name" value="Amino_oxidase"/>
</dbReference>
<feature type="binding site" evidence="4">
    <location>
        <begin position="104"/>
        <end position="105"/>
    </location>
    <ligand>
        <name>FAD</name>
        <dbReference type="ChEBI" id="CHEBI:57692"/>
    </ligand>
</feature>
<dbReference type="PRINTS" id="PR00757">
    <property type="entry name" value="AMINEOXDASEF"/>
</dbReference>
<proteinExistence type="inferred from homology"/>
<dbReference type="SUPFAM" id="SSF51905">
    <property type="entry name" value="FAD/NAD(P)-binding domain"/>
    <property type="match status" value="1"/>
</dbReference>
<evidence type="ECO:0000256" key="4">
    <source>
        <dbReference type="PIRSR" id="PIRSR601613-1"/>
    </source>
</evidence>
<reference evidence="7 8" key="1">
    <citation type="submission" date="2019-02" db="EMBL/GenBank/DDBJ databases">
        <title>Genomic Encyclopedia of Type Strains, Phase IV (KMG-IV): sequencing the most valuable type-strain genomes for metagenomic binning, comparative biology and taxonomic classification.</title>
        <authorList>
            <person name="Goeker M."/>
        </authorList>
    </citation>
    <scope>NUCLEOTIDE SEQUENCE [LARGE SCALE GENOMIC DNA]</scope>
    <source>
        <strain evidence="7 8">DSM 18116</strain>
    </source>
</reference>
<dbReference type="PANTHER" id="PTHR43563">
    <property type="entry name" value="AMINE OXIDASE"/>
    <property type="match status" value="1"/>
</dbReference>
<comment type="similarity">
    <text evidence="2">Belongs to the flavin monoamine oxidase family.</text>
</comment>
<dbReference type="OrthoDB" id="56323at2"/>
<keyword evidence="8" id="KW-1185">Reference proteome</keyword>
<dbReference type="SUPFAM" id="SSF54373">
    <property type="entry name" value="FAD-linked reductases, C-terminal domain"/>
    <property type="match status" value="1"/>
</dbReference>
<sequence length="531" mass="59956">MKSAKTNLVYLLQQAYKKAFREKNKLQPPSNGPVEGGMSRKKFIRNIALSAPALFIPDLLEAGTGYFDPSGAPAKVAIVGAGIAGLNACNILSKIPGVEVTVYEASKRAGGRIFTAKNLLGDGITTELGAEFIDTSHETMFGLVQQYQLETMDCVKDIRDNKLVEHTYYFGGRKRNEQEIIAEFKKMIPQLQKDKTDMENEELGRELDKLSLKAYLEKFDLKPWFSDLLYWAFTAEFGMEADELNCLNFIDLIGIDDENKFDIFGDSDERFKIKGGNQTLMDAMANDFAAQIKYSHRLTRLTKAGEDTILHFEDGSTAQASYVLIAIPFTLLRNVTFELKNEIPPAKKKMIEEYGYGTNSKFLMGFKDRIWRRQGRSGYVINETIQNGWDNSQLQNNNTGDGGYTVFLGGKEGEQMTNTELLRNKFLRHLQKVYKGIKKQYNGKQSVFNWSRFQYAKGSYACIRKGQWYDIDTTEMMAPVENIYFAGEHCCEKFQGFMEGGARTGKLAAEAMQKAIAQKLALRTVRETAAV</sequence>
<dbReference type="Pfam" id="PF01593">
    <property type="entry name" value="Amino_oxidase"/>
    <property type="match status" value="1"/>
</dbReference>
<evidence type="ECO:0000259" key="6">
    <source>
        <dbReference type="Pfam" id="PF01593"/>
    </source>
</evidence>
<dbReference type="InterPro" id="IPR036188">
    <property type="entry name" value="FAD/NAD-bd_sf"/>
</dbReference>
<name>A0A4V2F256_9BACT</name>
<dbReference type="InterPro" id="IPR050703">
    <property type="entry name" value="Flavin_MAO"/>
</dbReference>
<dbReference type="InterPro" id="IPR001613">
    <property type="entry name" value="Flavin_amine_oxidase"/>
</dbReference>